<name>A0A4Q0ZB19_9BACT</name>
<feature type="transmembrane region" description="Helical" evidence="10">
    <location>
        <begin position="6"/>
        <end position="25"/>
    </location>
</feature>
<keyword evidence="8 10" id="KW-0472">Membrane</keyword>
<feature type="transmembrane region" description="Helical" evidence="10">
    <location>
        <begin position="409"/>
        <end position="432"/>
    </location>
</feature>
<feature type="transmembrane region" description="Helical" evidence="10">
    <location>
        <begin position="81"/>
        <end position="101"/>
    </location>
</feature>
<dbReference type="GO" id="GO:0006811">
    <property type="term" value="P:monoatomic ion transport"/>
    <property type="evidence" value="ECO:0007669"/>
    <property type="project" value="UniProtKB-KW"/>
</dbReference>
<feature type="transmembrane region" description="Helical" evidence="10">
    <location>
        <begin position="209"/>
        <end position="234"/>
    </location>
</feature>
<feature type="transmembrane region" description="Helical" evidence="10">
    <location>
        <begin position="274"/>
        <end position="295"/>
    </location>
</feature>
<feature type="transmembrane region" description="Helical" evidence="10">
    <location>
        <begin position="752"/>
        <end position="773"/>
    </location>
</feature>
<feature type="transmembrane region" description="Helical" evidence="10">
    <location>
        <begin position="655"/>
        <end position="677"/>
    </location>
</feature>
<evidence type="ECO:0000313" key="17">
    <source>
        <dbReference type="Proteomes" id="UP000290870"/>
    </source>
</evidence>
<dbReference type="PANTHER" id="PTHR43373">
    <property type="entry name" value="NA(+)/H(+) ANTIPORTER SUBUNIT"/>
    <property type="match status" value="1"/>
</dbReference>
<evidence type="ECO:0000256" key="2">
    <source>
        <dbReference type="ARBA" id="ARBA00022448"/>
    </source>
</evidence>
<dbReference type="GO" id="GO:0015297">
    <property type="term" value="F:antiporter activity"/>
    <property type="evidence" value="ECO:0007669"/>
    <property type="project" value="UniProtKB-KW"/>
</dbReference>
<evidence type="ECO:0000259" key="14">
    <source>
        <dbReference type="Pfam" id="PF13244"/>
    </source>
</evidence>
<feature type="transmembrane region" description="Helical" evidence="10">
    <location>
        <begin position="605"/>
        <end position="624"/>
    </location>
</feature>
<keyword evidence="7" id="KW-0406">Ion transport</keyword>
<sequence>MLETIGLPIIALLPFIGAPIVAYLATYNRLAAAWGAGVITVMAFSVLLLYIKLPFEGITTIQSWTWIESIGLQFAFRLDGLGLLFACLILGIGLLVIIYARYYISAKDCMGRFYSYLLLFMGSMLGIVLSENIIQLVVFWELTSLSSFLLISYWQHKKEGRDGAKMALTITGAGGLAMLAGVLLLGHIVGSYNLTDILANGELIKNHALYTPIIILILLGVFTKSAQFPFHFWLPHAMAAPTPVSAYLHSATMVKAGIFLLARLYPSLSGTTEWIVLVSFAGMATLLIGAFTAMFKHDLKGLLAYSTISHLGLITLLFGFSTPLAAVAAIFHIINHATFKASLFMVAGIVDHETGTRDMRKLSGLWAFMPHTATLAMVAASAMAGVPLLNGFLSKEMFFERALDGTTSFSLLIPILATIAGVFSVAYSLRFIHDVFFNGKTKDLPKTPHEPPRFMKIPVDLLVIICFAVGTLPMFTVAPMLAVAVMGSLQTELPQYSLAIWHGFNLPLIMSIIAFVGGILLYTQRKITFALYEKYLEKVDARVPFNLLMNSIFAFSDKITASFDKGSLQSMIVWFIGASIIIGFAGFTYGNSPLFGNREFLSVDWISIIAAGILIFATFATAFLHHKRLLSLITIGVVGLIVSLIFIKFSAPDLALTQLSVEVVTIVLILLALYYLPQTTPKESSKLRINRDLIISTLAAVGVFVLTLAVLSREYTTIGQYFLENSVSGGGGTNVVNVILVDFRGFDTLGEITVLAIAGLGIFAMLQGLKLYAPKYDEKGFAWSNDMHPPMMQTVTRLVLPLMLMVSVYIFLRGHNLPGGGFIAGLIAAVALIVQYLANGIEWTKAKLKFEKESLIAYGLLVATLTGLVSIFLGYPFLTSTFTHLNWPVVGEFEVASAIAFDLGVFLVVVGSTVLILVQLGQLSKNSHSFSEKIKDEEGKN</sequence>
<protein>
    <submittedName>
        <fullName evidence="16">Monovalent cation/H+ antiporter subunit A</fullName>
    </submittedName>
</protein>
<keyword evidence="6 10" id="KW-1133">Transmembrane helix</keyword>
<dbReference type="NCBIfam" id="NF009288">
    <property type="entry name" value="PRK12648.1"/>
    <property type="match status" value="1"/>
</dbReference>
<evidence type="ECO:0000256" key="9">
    <source>
        <dbReference type="RuleBase" id="RU000320"/>
    </source>
</evidence>
<feature type="transmembrane region" description="Helical" evidence="10">
    <location>
        <begin position="113"/>
        <end position="130"/>
    </location>
</feature>
<feature type="domain" description="MrpA C-terminal/MbhE" evidence="15">
    <location>
        <begin position="688"/>
        <end position="767"/>
    </location>
</feature>
<dbReference type="AlphaFoldDB" id="A0A4Q0ZB19"/>
<keyword evidence="2" id="KW-0813">Transport</keyword>
<feature type="transmembrane region" description="Helical" evidence="10">
    <location>
        <begin position="858"/>
        <end position="878"/>
    </location>
</feature>
<evidence type="ECO:0000256" key="7">
    <source>
        <dbReference type="ARBA" id="ARBA00023065"/>
    </source>
</evidence>
<feature type="domain" description="MrpA C-terminal/MbhD" evidence="14">
    <location>
        <begin position="614"/>
        <end position="678"/>
    </location>
</feature>
<keyword evidence="3" id="KW-0050">Antiport</keyword>
<gene>
    <name evidence="16" type="ORF">CRU90_09565</name>
</gene>
<evidence type="ECO:0000256" key="10">
    <source>
        <dbReference type="SAM" id="Phobius"/>
    </source>
</evidence>
<proteinExistence type="predicted"/>
<dbReference type="InterPro" id="IPR001750">
    <property type="entry name" value="ND/Mrp_TM"/>
</dbReference>
<dbReference type="GO" id="GO:0005886">
    <property type="term" value="C:plasma membrane"/>
    <property type="evidence" value="ECO:0007669"/>
    <property type="project" value="UniProtKB-SubCell"/>
</dbReference>
<dbReference type="Pfam" id="PF13244">
    <property type="entry name" value="MbhD"/>
    <property type="match status" value="1"/>
</dbReference>
<dbReference type="PANTHER" id="PTHR43373:SF1">
    <property type="entry name" value="NA(+)_H(+) ANTIPORTER SUBUNIT A"/>
    <property type="match status" value="1"/>
</dbReference>
<evidence type="ECO:0000256" key="8">
    <source>
        <dbReference type="ARBA" id="ARBA00023136"/>
    </source>
</evidence>
<dbReference type="OrthoDB" id="9805769at2"/>
<feature type="transmembrane region" description="Helical" evidence="10">
    <location>
        <begin position="794"/>
        <end position="812"/>
    </location>
</feature>
<dbReference type="InterPro" id="IPR050616">
    <property type="entry name" value="CPA3_Na-H_Antiporter_A"/>
</dbReference>
<dbReference type="RefSeq" id="WP_128987063.1">
    <property type="nucleotide sequence ID" value="NZ_PDJZ01000011.1"/>
</dbReference>
<keyword evidence="4" id="KW-1003">Cell membrane</keyword>
<evidence type="ECO:0000256" key="3">
    <source>
        <dbReference type="ARBA" id="ARBA00022449"/>
    </source>
</evidence>
<feature type="domain" description="NADH:quinone oxidoreductase/Mrp antiporter transmembrane" evidence="11">
    <location>
        <begin position="130"/>
        <end position="415"/>
    </location>
</feature>
<evidence type="ECO:0000313" key="16">
    <source>
        <dbReference type="EMBL" id="RXJ83454.1"/>
    </source>
</evidence>
<dbReference type="InterPro" id="IPR007182">
    <property type="entry name" value="MnhB"/>
</dbReference>
<evidence type="ECO:0000259" key="11">
    <source>
        <dbReference type="Pfam" id="PF00361"/>
    </source>
</evidence>
<feature type="transmembrane region" description="Helical" evidence="10">
    <location>
        <begin position="898"/>
        <end position="918"/>
    </location>
</feature>
<feature type="transmembrane region" description="Helical" evidence="10">
    <location>
        <begin position="818"/>
        <end position="838"/>
    </location>
</feature>
<feature type="transmembrane region" description="Helical" evidence="10">
    <location>
        <begin position="499"/>
        <end position="522"/>
    </location>
</feature>
<dbReference type="Pfam" id="PF00662">
    <property type="entry name" value="Proton_antipo_N"/>
    <property type="match status" value="1"/>
</dbReference>
<evidence type="ECO:0000256" key="6">
    <source>
        <dbReference type="ARBA" id="ARBA00022989"/>
    </source>
</evidence>
<feature type="transmembrane region" description="Helical" evidence="10">
    <location>
        <begin position="572"/>
        <end position="590"/>
    </location>
</feature>
<feature type="transmembrane region" description="Helical" evidence="10">
    <location>
        <begin position="461"/>
        <end position="487"/>
    </location>
</feature>
<dbReference type="Pfam" id="PF00361">
    <property type="entry name" value="Proton_antipo_M"/>
    <property type="match status" value="1"/>
</dbReference>
<reference evidence="16 17" key="1">
    <citation type="submission" date="2017-10" db="EMBL/GenBank/DDBJ databases">
        <title>Genomics of the genus Arcobacter.</title>
        <authorList>
            <person name="Perez-Cataluna A."/>
            <person name="Figueras M.J."/>
        </authorList>
    </citation>
    <scope>NUCLEOTIDE SEQUENCE [LARGE SCALE GENOMIC DNA]</scope>
    <source>
        <strain evidence="16 17">F26</strain>
    </source>
</reference>
<evidence type="ECO:0000259" key="15">
    <source>
        <dbReference type="Pfam" id="PF20501"/>
    </source>
</evidence>
<feature type="domain" description="Na+/H+ antiporter MnhB subunit-related protein" evidence="13">
    <location>
        <begin position="791"/>
        <end position="914"/>
    </location>
</feature>
<feature type="transmembrane region" description="Helical" evidence="10">
    <location>
        <begin position="689"/>
        <end position="711"/>
    </location>
</feature>
<feature type="transmembrane region" description="Helical" evidence="10">
    <location>
        <begin position="362"/>
        <end position="389"/>
    </location>
</feature>
<dbReference type="Pfam" id="PF04039">
    <property type="entry name" value="MnhB"/>
    <property type="match status" value="1"/>
</dbReference>
<dbReference type="InterPro" id="IPR025383">
    <property type="entry name" value="MrpA_C/MbhD"/>
</dbReference>
<feature type="transmembrane region" description="Helical" evidence="10">
    <location>
        <begin position="246"/>
        <end position="268"/>
    </location>
</feature>
<dbReference type="EMBL" id="PDJZ01000011">
    <property type="protein sequence ID" value="RXJ83454.1"/>
    <property type="molecule type" value="Genomic_DNA"/>
</dbReference>
<comment type="caution">
    <text evidence="16">The sequence shown here is derived from an EMBL/GenBank/DDBJ whole genome shotgun (WGS) entry which is preliminary data.</text>
</comment>
<dbReference type="InterPro" id="IPR046806">
    <property type="entry name" value="MrpA_C/MbhE"/>
</dbReference>
<keyword evidence="5 9" id="KW-0812">Transmembrane</keyword>
<dbReference type="PRINTS" id="PR01434">
    <property type="entry name" value="NADHDHGNASE5"/>
</dbReference>
<evidence type="ECO:0000259" key="13">
    <source>
        <dbReference type="Pfam" id="PF04039"/>
    </source>
</evidence>
<evidence type="ECO:0000256" key="4">
    <source>
        <dbReference type="ARBA" id="ARBA00022475"/>
    </source>
</evidence>
<comment type="subcellular location">
    <subcellularLocation>
        <location evidence="1">Cell membrane</location>
        <topology evidence="1">Multi-pass membrane protein</topology>
    </subcellularLocation>
    <subcellularLocation>
        <location evidence="9">Membrane</location>
        <topology evidence="9">Multi-pass membrane protein</topology>
    </subcellularLocation>
</comment>
<evidence type="ECO:0000259" key="12">
    <source>
        <dbReference type="Pfam" id="PF00662"/>
    </source>
</evidence>
<feature type="transmembrane region" description="Helical" evidence="10">
    <location>
        <begin position="32"/>
        <end position="51"/>
    </location>
</feature>
<dbReference type="InterPro" id="IPR001516">
    <property type="entry name" value="Proton_antipo_N"/>
</dbReference>
<dbReference type="Pfam" id="PF20501">
    <property type="entry name" value="MbhE"/>
    <property type="match status" value="1"/>
</dbReference>
<evidence type="ECO:0000256" key="5">
    <source>
        <dbReference type="ARBA" id="ARBA00022692"/>
    </source>
</evidence>
<feature type="domain" description="NADH-Ubiquinone oxidoreductase (complex I) chain 5 N-terminal" evidence="12">
    <location>
        <begin position="64"/>
        <end position="114"/>
    </location>
</feature>
<organism evidence="16 17">
    <name type="scientific">Arcobacter cloacae</name>
    <dbReference type="NCBI Taxonomy" id="1054034"/>
    <lineage>
        <taxon>Bacteria</taxon>
        <taxon>Pseudomonadati</taxon>
        <taxon>Campylobacterota</taxon>
        <taxon>Epsilonproteobacteria</taxon>
        <taxon>Campylobacterales</taxon>
        <taxon>Arcobacteraceae</taxon>
        <taxon>Arcobacter</taxon>
    </lineage>
</organism>
<feature type="transmembrane region" description="Helical" evidence="10">
    <location>
        <begin position="629"/>
        <end position="649"/>
    </location>
</feature>
<dbReference type="Proteomes" id="UP000290870">
    <property type="component" value="Unassembled WGS sequence"/>
</dbReference>
<evidence type="ECO:0000256" key="1">
    <source>
        <dbReference type="ARBA" id="ARBA00004651"/>
    </source>
</evidence>
<accession>A0A4Q0ZB19</accession>
<feature type="transmembrane region" description="Helical" evidence="10">
    <location>
        <begin position="166"/>
        <end position="189"/>
    </location>
</feature>